<sequence length="416" mass="48442">MFRRNLTPPGGVVAQEDGIRGRRKQSIGRVAGSLQSKLIRIVRRKGEDQARKRATSRFLTVLFRLPVELHIAILCNLSISDLLSLRRTCRALNELLSECGPALVRFWVRCRLGTLHIKLYPAPKPNEAQFQYLLAMRRRHIASVRLTRELANFVFRDGLKQPCERQRQLWTSVYETMLPLAFVVGHFLEEHRRVILERDLGRIRPRYHVGYDICTTPGITDEEMAIFRRLDHSLRLQYYYMYCFMVQVLVRKLKRPTCASSIGKFVRSWAGHPVCDEDIAFVLVLGGINHVSKLLACRTYSERRRLLHTFITRLSPHESAAWRRHWRDLGVCSPALLDDIPCASIGITQLEQIFEPMMARMMAPDSREFTEQQKMRYEEVRRSKHYFQELMGYDILSGQAADGDNSEAEDDEEMYL</sequence>
<evidence type="ECO:0000313" key="3">
    <source>
        <dbReference type="Proteomes" id="UP000799440"/>
    </source>
</evidence>
<protein>
    <recommendedName>
        <fullName evidence="1">F-box domain-containing protein</fullName>
    </recommendedName>
</protein>
<dbReference type="Pfam" id="PF12937">
    <property type="entry name" value="F-box-like"/>
    <property type="match status" value="1"/>
</dbReference>
<dbReference type="AlphaFoldDB" id="A0A6A6VAB6"/>
<reference evidence="2" key="1">
    <citation type="journal article" date="2020" name="Stud. Mycol.">
        <title>101 Dothideomycetes genomes: a test case for predicting lifestyles and emergence of pathogens.</title>
        <authorList>
            <person name="Haridas S."/>
            <person name="Albert R."/>
            <person name="Binder M."/>
            <person name="Bloem J."/>
            <person name="Labutti K."/>
            <person name="Salamov A."/>
            <person name="Andreopoulos B."/>
            <person name="Baker S."/>
            <person name="Barry K."/>
            <person name="Bills G."/>
            <person name="Bluhm B."/>
            <person name="Cannon C."/>
            <person name="Castanera R."/>
            <person name="Culley D."/>
            <person name="Daum C."/>
            <person name="Ezra D."/>
            <person name="Gonzalez J."/>
            <person name="Henrissat B."/>
            <person name="Kuo A."/>
            <person name="Liang C."/>
            <person name="Lipzen A."/>
            <person name="Lutzoni F."/>
            <person name="Magnuson J."/>
            <person name="Mondo S."/>
            <person name="Nolan M."/>
            <person name="Ohm R."/>
            <person name="Pangilinan J."/>
            <person name="Park H.-J."/>
            <person name="Ramirez L."/>
            <person name="Alfaro M."/>
            <person name="Sun H."/>
            <person name="Tritt A."/>
            <person name="Yoshinaga Y."/>
            <person name="Zwiers L.-H."/>
            <person name="Turgeon B."/>
            <person name="Goodwin S."/>
            <person name="Spatafora J."/>
            <person name="Crous P."/>
            <person name="Grigoriev I."/>
        </authorList>
    </citation>
    <scope>NUCLEOTIDE SEQUENCE</scope>
    <source>
        <strain evidence="2">CBS 119925</strain>
    </source>
</reference>
<accession>A0A6A6VAB6</accession>
<dbReference type="EMBL" id="MU006572">
    <property type="protein sequence ID" value="KAF2747552.1"/>
    <property type="molecule type" value="Genomic_DNA"/>
</dbReference>
<name>A0A6A6VAB6_9PLEO</name>
<evidence type="ECO:0000259" key="1">
    <source>
        <dbReference type="PROSITE" id="PS50181"/>
    </source>
</evidence>
<dbReference type="SUPFAM" id="SSF81383">
    <property type="entry name" value="F-box domain"/>
    <property type="match status" value="1"/>
</dbReference>
<dbReference type="PROSITE" id="PS50181">
    <property type="entry name" value="FBOX"/>
    <property type="match status" value="1"/>
</dbReference>
<dbReference type="InterPro" id="IPR001810">
    <property type="entry name" value="F-box_dom"/>
</dbReference>
<dbReference type="Proteomes" id="UP000799440">
    <property type="component" value="Unassembled WGS sequence"/>
</dbReference>
<proteinExistence type="predicted"/>
<dbReference type="InterPro" id="IPR036047">
    <property type="entry name" value="F-box-like_dom_sf"/>
</dbReference>
<evidence type="ECO:0000313" key="2">
    <source>
        <dbReference type="EMBL" id="KAF2747552.1"/>
    </source>
</evidence>
<organism evidence="2 3">
    <name type="scientific">Sporormia fimetaria CBS 119925</name>
    <dbReference type="NCBI Taxonomy" id="1340428"/>
    <lineage>
        <taxon>Eukaryota</taxon>
        <taxon>Fungi</taxon>
        <taxon>Dikarya</taxon>
        <taxon>Ascomycota</taxon>
        <taxon>Pezizomycotina</taxon>
        <taxon>Dothideomycetes</taxon>
        <taxon>Pleosporomycetidae</taxon>
        <taxon>Pleosporales</taxon>
        <taxon>Sporormiaceae</taxon>
        <taxon>Sporormia</taxon>
    </lineage>
</organism>
<gene>
    <name evidence="2" type="ORF">M011DRAFT_402391</name>
</gene>
<dbReference type="CDD" id="cd09917">
    <property type="entry name" value="F-box_SF"/>
    <property type="match status" value="1"/>
</dbReference>
<keyword evidence="3" id="KW-1185">Reference proteome</keyword>
<dbReference type="SMART" id="SM00256">
    <property type="entry name" value="FBOX"/>
    <property type="match status" value="1"/>
</dbReference>
<dbReference type="OrthoDB" id="5396937at2759"/>
<feature type="domain" description="F-box" evidence="1">
    <location>
        <begin position="59"/>
        <end position="110"/>
    </location>
</feature>